<dbReference type="PANTHER" id="PTHR33147:SF133">
    <property type="entry name" value="DEFENSIN-LIKE PROTEIN 6-RELATED"/>
    <property type="match status" value="1"/>
</dbReference>
<dbReference type="CDD" id="cd00107">
    <property type="entry name" value="Knot1"/>
    <property type="match status" value="1"/>
</dbReference>
<dbReference type="InterPro" id="IPR008176">
    <property type="entry name" value="Defensin_plant"/>
</dbReference>
<evidence type="ECO:0000313" key="8">
    <source>
        <dbReference type="Proteomes" id="UP000188354"/>
    </source>
</evidence>
<dbReference type="EMBL" id="CM007374">
    <property type="protein sequence ID" value="OIV98122.1"/>
    <property type="molecule type" value="Genomic_DNA"/>
</dbReference>
<keyword evidence="8" id="KW-1185">Reference proteome</keyword>
<evidence type="ECO:0000313" key="7">
    <source>
        <dbReference type="EMBL" id="OIV98122.1"/>
    </source>
</evidence>
<evidence type="ECO:0000256" key="4">
    <source>
        <dbReference type="ARBA" id="ARBA00023157"/>
    </source>
</evidence>
<dbReference type="PRINTS" id="PR00288">
    <property type="entry name" value="PUROTHIONIN"/>
</dbReference>
<dbReference type="STRING" id="3871.A0A4P1QZS8"/>
<organism evidence="7 8">
    <name type="scientific">Lupinus angustifolius</name>
    <name type="common">Narrow-leaved blue lupine</name>
    <dbReference type="NCBI Taxonomy" id="3871"/>
    <lineage>
        <taxon>Eukaryota</taxon>
        <taxon>Viridiplantae</taxon>
        <taxon>Streptophyta</taxon>
        <taxon>Embryophyta</taxon>
        <taxon>Tracheophyta</taxon>
        <taxon>Spermatophyta</taxon>
        <taxon>Magnoliopsida</taxon>
        <taxon>eudicotyledons</taxon>
        <taxon>Gunneridae</taxon>
        <taxon>Pentapetalae</taxon>
        <taxon>rosids</taxon>
        <taxon>fabids</taxon>
        <taxon>Fabales</taxon>
        <taxon>Fabaceae</taxon>
        <taxon>Papilionoideae</taxon>
        <taxon>50 kb inversion clade</taxon>
        <taxon>genistoids sensu lato</taxon>
        <taxon>core genistoids</taxon>
        <taxon>Genisteae</taxon>
        <taxon>Lupinus</taxon>
    </lineage>
</organism>
<reference evidence="7 8" key="1">
    <citation type="journal article" date="2017" name="Plant Biotechnol. J.">
        <title>A comprehensive draft genome sequence for lupin (Lupinus angustifolius), an emerging health food: insights into plant-microbe interactions and legume evolution.</title>
        <authorList>
            <person name="Hane J.K."/>
            <person name="Ming Y."/>
            <person name="Kamphuis L.G."/>
            <person name="Nelson M.N."/>
            <person name="Garg G."/>
            <person name="Atkins C.A."/>
            <person name="Bayer P.E."/>
            <person name="Bravo A."/>
            <person name="Bringans S."/>
            <person name="Cannon S."/>
            <person name="Edwards D."/>
            <person name="Foley R."/>
            <person name="Gao L.L."/>
            <person name="Harrison M.J."/>
            <person name="Huang W."/>
            <person name="Hurgobin B."/>
            <person name="Li S."/>
            <person name="Liu C.W."/>
            <person name="McGrath A."/>
            <person name="Morahan G."/>
            <person name="Murray J."/>
            <person name="Weller J."/>
            <person name="Jian J."/>
            <person name="Singh K.B."/>
        </authorList>
    </citation>
    <scope>NUCLEOTIDE SEQUENCE [LARGE SCALE GENOMIC DNA]</scope>
    <source>
        <strain evidence="8">cv. Tanjil</strain>
        <tissue evidence="7">Whole plant</tissue>
    </source>
</reference>
<dbReference type="Pfam" id="PF00304">
    <property type="entry name" value="Gamma-thionin"/>
    <property type="match status" value="1"/>
</dbReference>
<sequence length="75" mass="8541">MARKSLGFFFLLLIVFAAQVMTQTEARTRVCESQSHLFKGPCSRDHNCALVCRNEAFSGGRCKGFRRRCFCTKLC</sequence>
<evidence type="ECO:0000256" key="1">
    <source>
        <dbReference type="ARBA" id="ARBA00022529"/>
    </source>
</evidence>
<dbReference type="SUPFAM" id="SSF57095">
    <property type="entry name" value="Scorpion toxin-like"/>
    <property type="match status" value="1"/>
</dbReference>
<name>A0A4P1QZS8_LUPAN</name>
<proteinExistence type="predicted"/>
<dbReference type="InterPro" id="IPR003614">
    <property type="entry name" value="Knottins"/>
</dbReference>
<evidence type="ECO:0000259" key="6">
    <source>
        <dbReference type="SMART" id="SM00505"/>
    </source>
</evidence>
<evidence type="ECO:0000256" key="2">
    <source>
        <dbReference type="ARBA" id="ARBA00022577"/>
    </source>
</evidence>
<dbReference type="GO" id="GO:0050832">
    <property type="term" value="P:defense response to fungus"/>
    <property type="evidence" value="ECO:0007669"/>
    <property type="project" value="UniProtKB-KW"/>
</dbReference>
<keyword evidence="3 5" id="KW-0732">Signal</keyword>
<accession>A0A4P1QZS8</accession>
<feature type="signal peptide" evidence="5">
    <location>
        <begin position="1"/>
        <end position="22"/>
    </location>
</feature>
<dbReference type="Proteomes" id="UP000188354">
    <property type="component" value="Chromosome LG14"/>
</dbReference>
<dbReference type="GO" id="GO:0031640">
    <property type="term" value="P:killing of cells of another organism"/>
    <property type="evidence" value="ECO:0007669"/>
    <property type="project" value="UniProtKB-KW"/>
</dbReference>
<dbReference type="Gramene" id="OIV98122">
    <property type="protein sequence ID" value="OIV98122"/>
    <property type="gene ID" value="TanjilG_25987"/>
</dbReference>
<dbReference type="PANTHER" id="PTHR33147">
    <property type="entry name" value="DEFENSIN-LIKE PROTEIN 1"/>
    <property type="match status" value="1"/>
</dbReference>
<keyword evidence="4" id="KW-1015">Disulfide bond</keyword>
<gene>
    <name evidence="7" type="ORF">TanjilG_25987</name>
</gene>
<dbReference type="PROSITE" id="PS00940">
    <property type="entry name" value="GAMMA_THIONIN"/>
    <property type="match status" value="1"/>
</dbReference>
<keyword evidence="1" id="KW-0929">Antimicrobial</keyword>
<dbReference type="SMART" id="SM00505">
    <property type="entry name" value="Knot1"/>
    <property type="match status" value="1"/>
</dbReference>
<evidence type="ECO:0000256" key="5">
    <source>
        <dbReference type="SAM" id="SignalP"/>
    </source>
</evidence>
<evidence type="ECO:0000256" key="3">
    <source>
        <dbReference type="ARBA" id="ARBA00022729"/>
    </source>
</evidence>
<feature type="domain" description="Knottins-like" evidence="6">
    <location>
        <begin position="30"/>
        <end position="75"/>
    </location>
</feature>
<feature type="chain" id="PRO_5020024368" description="Knottins-like domain-containing protein" evidence="5">
    <location>
        <begin position="23"/>
        <end position="75"/>
    </location>
</feature>
<protein>
    <recommendedName>
        <fullName evidence="6">Knottins-like domain-containing protein</fullName>
    </recommendedName>
</protein>
<dbReference type="Gene3D" id="3.30.30.10">
    <property type="entry name" value="Knottin, scorpion toxin-like"/>
    <property type="match status" value="1"/>
</dbReference>
<dbReference type="AlphaFoldDB" id="A0A4P1QZS8"/>
<keyword evidence="2" id="KW-0295">Fungicide</keyword>
<dbReference type="InterPro" id="IPR036574">
    <property type="entry name" value="Scorpion_toxin-like_sf"/>
</dbReference>